<accession>N8WQ87</accession>
<dbReference type="PANTHER" id="PTHR30349:SF64">
    <property type="entry name" value="PROPHAGE INTEGRASE INTD-RELATED"/>
    <property type="match status" value="1"/>
</dbReference>
<dbReference type="GO" id="GO:0015074">
    <property type="term" value="P:DNA integration"/>
    <property type="evidence" value="ECO:0007669"/>
    <property type="project" value="UniProtKB-KW"/>
</dbReference>
<evidence type="ECO:0000256" key="4">
    <source>
        <dbReference type="PROSITE-ProRule" id="PRU01248"/>
    </source>
</evidence>
<sequence length="409" mass="47666">MGTVVEKTLSDGKTISYKAVIRINRKGYPVFSKSKSFSKKSLANEWIKRTEAEFEKNPDAFFKRREEQVIVPTLAEAIERYFKEVKVFKRSKKGALDFIARLPIGKIRLNELKSEDFYQLGAKRYSGEYSKDGEPLSPATVKKDFAHLKTVIKLARGGWGYNLDSQLSDFDKAVESLLEIRAIGASKSRSRLPTSDELQRLTNFYFKNWRRKAGTTPMHLVLWFAITSGRRENEICNLDLRDWNQENHTWLVRNLKNPKGEAKSNFMAVTPEAMEVIQEALKPDTRKRMLELGYSDQLLFPINSKTVSTYFTRSCSILEIEDLTFHDLRHEGATRYAEDGFTIPQLQTVTLHESWNTLKRYVNMQHRKNRLTFKEAMEVAEREYDKWYNSFADRQRYIAKIDYVEAEGI</sequence>
<name>N8WQ87_9GAMM</name>
<organism evidence="7 8">
    <name type="scientific">Acinetobacter schindleri NIPH 900</name>
    <dbReference type="NCBI Taxonomy" id="1217675"/>
    <lineage>
        <taxon>Bacteria</taxon>
        <taxon>Pseudomonadati</taxon>
        <taxon>Pseudomonadota</taxon>
        <taxon>Gammaproteobacteria</taxon>
        <taxon>Moraxellales</taxon>
        <taxon>Moraxellaceae</taxon>
        <taxon>Acinetobacter</taxon>
    </lineage>
</organism>
<dbReference type="PATRIC" id="fig|1217675.3.peg.499"/>
<evidence type="ECO:0000259" key="5">
    <source>
        <dbReference type="PROSITE" id="PS51898"/>
    </source>
</evidence>
<reference evidence="7 8" key="1">
    <citation type="submission" date="2013-02" db="EMBL/GenBank/DDBJ databases">
        <title>The Genome Sequence of Acinetobacter schindleri NIPH 900.</title>
        <authorList>
            <consortium name="The Broad Institute Genome Sequencing Platform"/>
            <consortium name="The Broad Institute Genome Sequencing Center for Infectious Disease"/>
            <person name="Cerqueira G."/>
            <person name="Feldgarden M."/>
            <person name="Courvalin P."/>
            <person name="Perichon B."/>
            <person name="Grillot-Courvalin C."/>
            <person name="Clermont D."/>
            <person name="Rocha E."/>
            <person name="Yoon E.-J."/>
            <person name="Nemec A."/>
            <person name="Walker B."/>
            <person name="Young S.K."/>
            <person name="Zeng Q."/>
            <person name="Gargeya S."/>
            <person name="Fitzgerald M."/>
            <person name="Haas B."/>
            <person name="Abouelleil A."/>
            <person name="Alvarado L."/>
            <person name="Arachchi H.M."/>
            <person name="Berlin A.M."/>
            <person name="Chapman S.B."/>
            <person name="Dewar J."/>
            <person name="Goldberg J."/>
            <person name="Griggs A."/>
            <person name="Gujja S."/>
            <person name="Hansen M."/>
            <person name="Howarth C."/>
            <person name="Imamovic A."/>
            <person name="Larimer J."/>
            <person name="McCowan C."/>
            <person name="Murphy C."/>
            <person name="Neiman D."/>
            <person name="Pearson M."/>
            <person name="Priest M."/>
            <person name="Roberts A."/>
            <person name="Saif S."/>
            <person name="Shea T."/>
            <person name="Sisk P."/>
            <person name="Sykes S."/>
            <person name="Wortman J."/>
            <person name="Nusbaum C."/>
            <person name="Birren B."/>
        </authorList>
    </citation>
    <scope>NUCLEOTIDE SEQUENCE [LARGE SCALE GENOMIC DNA]</scope>
    <source>
        <strain evidence="7 8">NIPH 900</strain>
    </source>
</reference>
<feature type="domain" description="Tyr recombinase" evidence="5">
    <location>
        <begin position="196"/>
        <end position="378"/>
    </location>
</feature>
<evidence type="ECO:0000259" key="6">
    <source>
        <dbReference type="PROSITE" id="PS51900"/>
    </source>
</evidence>
<keyword evidence="8" id="KW-1185">Reference proteome</keyword>
<gene>
    <name evidence="7" type="ORF">F965_00520</name>
</gene>
<dbReference type="GO" id="GO:0003677">
    <property type="term" value="F:DNA binding"/>
    <property type="evidence" value="ECO:0007669"/>
    <property type="project" value="UniProtKB-UniRule"/>
</dbReference>
<dbReference type="EMBL" id="APPI01000010">
    <property type="protein sequence ID" value="ENV14277.1"/>
    <property type="molecule type" value="Genomic_DNA"/>
</dbReference>
<dbReference type="PROSITE" id="PS51900">
    <property type="entry name" value="CB"/>
    <property type="match status" value="1"/>
</dbReference>
<evidence type="ECO:0000256" key="3">
    <source>
        <dbReference type="ARBA" id="ARBA00023172"/>
    </source>
</evidence>
<protein>
    <recommendedName>
        <fullName evidence="9">Tyr recombinase domain-containing protein</fullName>
    </recommendedName>
</protein>
<dbReference type="Gene3D" id="1.10.443.10">
    <property type="entry name" value="Intergrase catalytic core"/>
    <property type="match status" value="1"/>
</dbReference>
<evidence type="ECO:0000256" key="1">
    <source>
        <dbReference type="ARBA" id="ARBA00022908"/>
    </source>
</evidence>
<dbReference type="AlphaFoldDB" id="N8WQ87"/>
<evidence type="ECO:0000256" key="2">
    <source>
        <dbReference type="ARBA" id="ARBA00023125"/>
    </source>
</evidence>
<dbReference type="RefSeq" id="WP_004812535.1">
    <property type="nucleotide sequence ID" value="NZ_KB849450.1"/>
</dbReference>
<keyword evidence="3" id="KW-0233">DNA recombination</keyword>
<dbReference type="SUPFAM" id="SSF56349">
    <property type="entry name" value="DNA breaking-rejoining enzymes"/>
    <property type="match status" value="1"/>
</dbReference>
<evidence type="ECO:0000313" key="8">
    <source>
        <dbReference type="Proteomes" id="UP000018438"/>
    </source>
</evidence>
<evidence type="ECO:0000313" key="7">
    <source>
        <dbReference type="EMBL" id="ENV14277.1"/>
    </source>
</evidence>
<dbReference type="PANTHER" id="PTHR30349">
    <property type="entry name" value="PHAGE INTEGRASE-RELATED"/>
    <property type="match status" value="1"/>
</dbReference>
<dbReference type="InterPro" id="IPR002104">
    <property type="entry name" value="Integrase_catalytic"/>
</dbReference>
<dbReference type="InterPro" id="IPR011010">
    <property type="entry name" value="DNA_brk_join_enz"/>
</dbReference>
<dbReference type="InterPro" id="IPR050090">
    <property type="entry name" value="Tyrosine_recombinase_XerCD"/>
</dbReference>
<dbReference type="Proteomes" id="UP000018438">
    <property type="component" value="Unassembled WGS sequence"/>
</dbReference>
<keyword evidence="1" id="KW-0229">DNA integration</keyword>
<dbReference type="InterPro" id="IPR044068">
    <property type="entry name" value="CB"/>
</dbReference>
<evidence type="ECO:0008006" key="9">
    <source>
        <dbReference type="Google" id="ProtNLM"/>
    </source>
</evidence>
<dbReference type="PROSITE" id="PS51898">
    <property type="entry name" value="TYR_RECOMBINASE"/>
    <property type="match status" value="1"/>
</dbReference>
<dbReference type="InterPro" id="IPR013762">
    <property type="entry name" value="Integrase-like_cat_sf"/>
</dbReference>
<feature type="domain" description="Core-binding (CB)" evidence="6">
    <location>
        <begin position="72"/>
        <end position="156"/>
    </location>
</feature>
<dbReference type="GO" id="GO:0006310">
    <property type="term" value="P:DNA recombination"/>
    <property type="evidence" value="ECO:0007669"/>
    <property type="project" value="UniProtKB-KW"/>
</dbReference>
<comment type="caution">
    <text evidence="7">The sequence shown here is derived from an EMBL/GenBank/DDBJ whole genome shotgun (WGS) entry which is preliminary data.</text>
</comment>
<dbReference type="HOGENOM" id="CLU_027562_32_0_6"/>
<keyword evidence="2 4" id="KW-0238">DNA-binding</keyword>
<dbReference type="Pfam" id="PF00589">
    <property type="entry name" value="Phage_integrase"/>
    <property type="match status" value="1"/>
</dbReference>
<dbReference type="CDD" id="cd00397">
    <property type="entry name" value="DNA_BRE_C"/>
    <property type="match status" value="1"/>
</dbReference>
<proteinExistence type="predicted"/>